<dbReference type="GO" id="GO:0005793">
    <property type="term" value="C:endoplasmic reticulum-Golgi intermediate compartment"/>
    <property type="evidence" value="ECO:0007669"/>
    <property type="project" value="TreeGrafter"/>
</dbReference>
<dbReference type="GO" id="GO:0005789">
    <property type="term" value="C:endoplasmic reticulum membrane"/>
    <property type="evidence" value="ECO:0007669"/>
    <property type="project" value="TreeGrafter"/>
</dbReference>
<evidence type="ECO:0000256" key="5">
    <source>
        <dbReference type="ARBA" id="ARBA00023136"/>
    </source>
</evidence>
<evidence type="ECO:0000256" key="8">
    <source>
        <dbReference type="SAM" id="SignalP"/>
    </source>
</evidence>
<feature type="chain" id="PRO_5040326635" evidence="8">
    <location>
        <begin position="24"/>
        <end position="432"/>
    </location>
</feature>
<feature type="transmembrane region" description="Helical" evidence="7">
    <location>
        <begin position="399"/>
        <end position="420"/>
    </location>
</feature>
<reference evidence="10" key="1">
    <citation type="journal article" date="2020" name="Stud. Mycol.">
        <title>101 Dothideomycetes genomes: a test case for predicting lifestyles and emergence of pathogens.</title>
        <authorList>
            <person name="Haridas S."/>
            <person name="Albert R."/>
            <person name="Binder M."/>
            <person name="Bloem J."/>
            <person name="Labutti K."/>
            <person name="Salamov A."/>
            <person name="Andreopoulos B."/>
            <person name="Baker S."/>
            <person name="Barry K."/>
            <person name="Bills G."/>
            <person name="Bluhm B."/>
            <person name="Cannon C."/>
            <person name="Castanera R."/>
            <person name="Culley D."/>
            <person name="Daum C."/>
            <person name="Ezra D."/>
            <person name="Gonzalez J."/>
            <person name="Henrissat B."/>
            <person name="Kuo A."/>
            <person name="Liang C."/>
            <person name="Lipzen A."/>
            <person name="Lutzoni F."/>
            <person name="Magnuson J."/>
            <person name="Mondo S."/>
            <person name="Nolan M."/>
            <person name="Ohm R."/>
            <person name="Pangilinan J."/>
            <person name="Park H.-J."/>
            <person name="Ramirez L."/>
            <person name="Alfaro M."/>
            <person name="Sun H."/>
            <person name="Tritt A."/>
            <person name="Yoshinaga Y."/>
            <person name="Zwiers L.-H."/>
            <person name="Turgeon B."/>
            <person name="Goodwin S."/>
            <person name="Spatafora J."/>
            <person name="Crous P."/>
            <person name="Grigoriev I."/>
        </authorList>
    </citation>
    <scope>NUCLEOTIDE SEQUENCE</scope>
    <source>
        <strain evidence="10">CBS 121410</strain>
    </source>
</reference>
<comment type="caution">
    <text evidence="10">The sequence shown here is derived from an EMBL/GenBank/DDBJ whole genome shotgun (WGS) entry which is preliminary data.</text>
</comment>
<feature type="signal peptide" evidence="8">
    <location>
        <begin position="1"/>
        <end position="23"/>
    </location>
</feature>
<dbReference type="Proteomes" id="UP000799776">
    <property type="component" value="Unassembled WGS sequence"/>
</dbReference>
<feature type="region of interest" description="Disordered" evidence="6">
    <location>
        <begin position="245"/>
        <end position="282"/>
    </location>
</feature>
<keyword evidence="3 8" id="KW-0732">Signal</keyword>
<evidence type="ECO:0000256" key="3">
    <source>
        <dbReference type="ARBA" id="ARBA00022729"/>
    </source>
</evidence>
<protein>
    <submittedName>
        <fullName evidence="10">Lectin family integral membrane protein</fullName>
    </submittedName>
</protein>
<evidence type="ECO:0000256" key="4">
    <source>
        <dbReference type="ARBA" id="ARBA00022989"/>
    </source>
</evidence>
<dbReference type="PROSITE" id="PS51328">
    <property type="entry name" value="L_LECTIN_LIKE"/>
    <property type="match status" value="1"/>
</dbReference>
<dbReference type="PANTHER" id="PTHR12223">
    <property type="entry name" value="VESICULAR MANNOSE-BINDING LECTIN"/>
    <property type="match status" value="1"/>
</dbReference>
<dbReference type="GO" id="GO:0000139">
    <property type="term" value="C:Golgi membrane"/>
    <property type="evidence" value="ECO:0007669"/>
    <property type="project" value="TreeGrafter"/>
</dbReference>
<dbReference type="GO" id="GO:0005537">
    <property type="term" value="F:D-mannose binding"/>
    <property type="evidence" value="ECO:0007669"/>
    <property type="project" value="TreeGrafter"/>
</dbReference>
<sequence length="432" mass="47963">MHLSSTNLRSLVWATFAISSAHASYVIDSLSFGHKDRITSNGNEIPGWSLSGEGHTPDVFSDRVILTPPAPGNKRGALWNRYPLDRDEFVAEFDFRASGQERSNGNLQIWLTQGGQPNGEINSVYTVGQFDGLVLSIDQYGGRGGNIRGFLNDGTISFKDHHSVDSLAFGHCDYAYRNRGGISHLKVEQTNAMFSVSIDDQNCFYSDKIKLPSGYYFGISAASAENPDSFEAWKFTVSTTNAYTREPLRAQPPPAQQPAQPRQRETNPPAGNPVPAASYQGSGDQFADLQNRIQVVNDQVDFIFRKLSDLENTQGQRHTELVSTNKNGLISDRVNGVERSVQKIESIVMAIQRDLEGKDYKEHLSGLQAALKDTQAGLTDHLTNKLINFEVVTASSPRLMTMVFLFVIFQVVLLGGYLVYKRRRDSAPKKYL</sequence>
<evidence type="ECO:0000259" key="9">
    <source>
        <dbReference type="PROSITE" id="PS51328"/>
    </source>
</evidence>
<dbReference type="CDD" id="cd06903">
    <property type="entry name" value="lectin_EMP46_EMP47"/>
    <property type="match status" value="1"/>
</dbReference>
<proteinExistence type="predicted"/>
<dbReference type="SUPFAM" id="SSF49899">
    <property type="entry name" value="Concanavalin A-like lectins/glucanases"/>
    <property type="match status" value="1"/>
</dbReference>
<dbReference type="InterPro" id="IPR051136">
    <property type="entry name" value="Intracellular_Lectin-GPT"/>
</dbReference>
<dbReference type="EMBL" id="ML978716">
    <property type="protein sequence ID" value="KAF2088594.1"/>
    <property type="molecule type" value="Genomic_DNA"/>
</dbReference>
<dbReference type="InterPro" id="IPR013320">
    <property type="entry name" value="ConA-like_dom_sf"/>
</dbReference>
<gene>
    <name evidence="10" type="ORF">K490DRAFT_39582</name>
</gene>
<dbReference type="InterPro" id="IPR035661">
    <property type="entry name" value="EMP46/EMP47_N"/>
</dbReference>
<organism evidence="10 11">
    <name type="scientific">Saccharata proteae CBS 121410</name>
    <dbReference type="NCBI Taxonomy" id="1314787"/>
    <lineage>
        <taxon>Eukaryota</taxon>
        <taxon>Fungi</taxon>
        <taxon>Dikarya</taxon>
        <taxon>Ascomycota</taxon>
        <taxon>Pezizomycotina</taxon>
        <taxon>Dothideomycetes</taxon>
        <taxon>Dothideomycetes incertae sedis</taxon>
        <taxon>Botryosphaeriales</taxon>
        <taxon>Saccharataceae</taxon>
        <taxon>Saccharata</taxon>
    </lineage>
</organism>
<dbReference type="Pfam" id="PF03388">
    <property type="entry name" value="Lectin_leg-like"/>
    <property type="match status" value="1"/>
</dbReference>
<dbReference type="Gene3D" id="2.60.120.200">
    <property type="match status" value="1"/>
</dbReference>
<evidence type="ECO:0000256" key="1">
    <source>
        <dbReference type="ARBA" id="ARBA00004479"/>
    </source>
</evidence>
<evidence type="ECO:0000256" key="7">
    <source>
        <dbReference type="SAM" id="Phobius"/>
    </source>
</evidence>
<evidence type="ECO:0000256" key="6">
    <source>
        <dbReference type="SAM" id="MobiDB-lite"/>
    </source>
</evidence>
<keyword evidence="5 7" id="KW-0472">Membrane</keyword>
<dbReference type="AlphaFoldDB" id="A0A9P4HYW2"/>
<evidence type="ECO:0000256" key="2">
    <source>
        <dbReference type="ARBA" id="ARBA00022692"/>
    </source>
</evidence>
<dbReference type="OrthoDB" id="10265193at2759"/>
<accession>A0A9P4HYW2</accession>
<name>A0A9P4HYW2_9PEZI</name>
<dbReference type="InterPro" id="IPR005052">
    <property type="entry name" value="Lectin_leg"/>
</dbReference>
<dbReference type="GO" id="GO:0030134">
    <property type="term" value="C:COPII-coated ER to Golgi transport vesicle"/>
    <property type="evidence" value="ECO:0007669"/>
    <property type="project" value="TreeGrafter"/>
</dbReference>
<keyword evidence="11" id="KW-1185">Reference proteome</keyword>
<feature type="domain" description="L-type lectin-like" evidence="9">
    <location>
        <begin position="24"/>
        <end position="240"/>
    </location>
</feature>
<evidence type="ECO:0000313" key="10">
    <source>
        <dbReference type="EMBL" id="KAF2088594.1"/>
    </source>
</evidence>
<keyword evidence="4 7" id="KW-1133">Transmembrane helix</keyword>
<comment type="subcellular location">
    <subcellularLocation>
        <location evidence="1">Membrane</location>
        <topology evidence="1">Single-pass type I membrane protein</topology>
    </subcellularLocation>
</comment>
<dbReference type="PANTHER" id="PTHR12223:SF28">
    <property type="entry name" value="LECTIN, MANNOSE BINDING 1 LIKE"/>
    <property type="match status" value="1"/>
</dbReference>
<dbReference type="GO" id="GO:0006888">
    <property type="term" value="P:endoplasmic reticulum to Golgi vesicle-mediated transport"/>
    <property type="evidence" value="ECO:0007669"/>
    <property type="project" value="TreeGrafter"/>
</dbReference>
<keyword evidence="2 7" id="KW-0812">Transmembrane</keyword>
<evidence type="ECO:0000313" key="11">
    <source>
        <dbReference type="Proteomes" id="UP000799776"/>
    </source>
</evidence>